<evidence type="ECO:0000256" key="11">
    <source>
        <dbReference type="ARBA" id="ARBA00022917"/>
    </source>
</evidence>
<dbReference type="Pfam" id="PF03484">
    <property type="entry name" value="B5"/>
    <property type="match status" value="1"/>
</dbReference>
<keyword evidence="15" id="KW-1185">Reference proteome</keyword>
<dbReference type="SUPFAM" id="SSF46955">
    <property type="entry name" value="Putative DNA-binding domain"/>
    <property type="match status" value="2"/>
</dbReference>
<keyword evidence="6 14" id="KW-0436">Ligase</keyword>
<dbReference type="AlphaFoldDB" id="A0A484I4V5"/>
<dbReference type="SMART" id="SM00874">
    <property type="entry name" value="B5"/>
    <property type="match status" value="1"/>
</dbReference>
<keyword evidence="12" id="KW-0030">Aminoacyl-tRNA synthetase</keyword>
<dbReference type="Gene3D" id="3.30.56.10">
    <property type="match status" value="2"/>
</dbReference>
<dbReference type="Proteomes" id="UP000294299">
    <property type="component" value="Chromosome NFRAN"/>
</dbReference>
<dbReference type="InterPro" id="IPR004531">
    <property type="entry name" value="Phe-tRNA-synth_IIc_bsu_arc_euk"/>
</dbReference>
<comment type="cofactor">
    <cofactor evidence="1">
        <name>Mg(2+)</name>
        <dbReference type="ChEBI" id="CHEBI:18420"/>
    </cofactor>
</comment>
<dbReference type="PANTHER" id="PTHR10947:SF0">
    <property type="entry name" value="PHENYLALANINE--TRNA LIGASE BETA SUBUNIT"/>
    <property type="match status" value="1"/>
</dbReference>
<evidence type="ECO:0000256" key="8">
    <source>
        <dbReference type="ARBA" id="ARBA00022741"/>
    </source>
</evidence>
<dbReference type="GO" id="GO:0000287">
    <property type="term" value="F:magnesium ion binding"/>
    <property type="evidence" value="ECO:0007669"/>
    <property type="project" value="InterPro"/>
</dbReference>
<keyword evidence="9" id="KW-0067">ATP-binding</keyword>
<evidence type="ECO:0000256" key="9">
    <source>
        <dbReference type="ARBA" id="ARBA00022840"/>
    </source>
</evidence>
<dbReference type="Gene3D" id="3.30.930.10">
    <property type="entry name" value="Bira Bifunctional Protein, Domain 2"/>
    <property type="match status" value="1"/>
</dbReference>
<sequence>MPVVNVRLSRLKSSFPDYGLSEVIEEIPYLGLDIEDIDEREDIIKIEFNPNRPDYGSENGIIRGLRGILGIELGSPRIKTIQPSDKSIFVERSLEKIRPFIYGLIARRELLLSEIELTQLISLQEDLHNGLGRKRKKASMGIHDFDKINFPLQYRLEDINRKFKPLGSEQELSLARVLKETETGKKYGHLIDGSNLVPLLTDCNDDVISFPPITNGALTKVDTNTRNLMVEVTGKNPKSAKQMLALIAYELADMGFELFHLFIHSPLEGKVLSPNLEPIIIEVEAIQINDLLGLNLPEAKIIECLNKCRCDGLVERPGVIRCIAPNYRIDLFDSCDVVEEVAIGYGIMNLKPDKPSEYLDGNKESHSIIFEKLTEILIGLGFIQIVNPSIISRNIMEKSLVLDKHSVSELIWLNDSKNSEYELLRTRLIPSMINTLSVNIHEKYPQKLFEIGKVFRANGNSAKESWYLCAAIAHDNADYSETKSNLESVLRYCFNKSVTTPRVQLPYFLDGHAAQISLDNKTIGCIGEVHPQVLENFAMRTLVGMFEIDISQIMEILNLNKQSFF</sequence>
<evidence type="ECO:0000256" key="4">
    <source>
        <dbReference type="ARBA" id="ARBA00012814"/>
    </source>
</evidence>
<dbReference type="GO" id="GO:0003723">
    <property type="term" value="F:RNA binding"/>
    <property type="evidence" value="ECO:0007669"/>
    <property type="project" value="InterPro"/>
</dbReference>
<dbReference type="EC" id="6.1.1.20" evidence="4"/>
<evidence type="ECO:0000256" key="3">
    <source>
        <dbReference type="ARBA" id="ARBA00007438"/>
    </source>
</evidence>
<reference evidence="14 15" key="1">
    <citation type="submission" date="2019-02" db="EMBL/GenBank/DDBJ databases">
        <authorList>
            <person name="Lehtovirta-Morley E L."/>
        </authorList>
    </citation>
    <scope>NUCLEOTIDE SEQUENCE [LARGE SCALE GENOMIC DNA]</scope>
    <source>
        <strain evidence="14">NFRAN1</strain>
    </source>
</reference>
<dbReference type="EMBL" id="LR216287">
    <property type="protein sequence ID" value="VFJ12776.1"/>
    <property type="molecule type" value="Genomic_DNA"/>
</dbReference>
<evidence type="ECO:0000256" key="2">
    <source>
        <dbReference type="ARBA" id="ARBA00004496"/>
    </source>
</evidence>
<dbReference type="InterPro" id="IPR041616">
    <property type="entry name" value="PheRS_beta_core"/>
</dbReference>
<comment type="similarity">
    <text evidence="3">Belongs to the phenylalanyl-tRNA synthetase beta subunit family. Type 2 subfamily.</text>
</comment>
<dbReference type="GO" id="GO:0004826">
    <property type="term" value="F:phenylalanine-tRNA ligase activity"/>
    <property type="evidence" value="ECO:0007669"/>
    <property type="project" value="UniProtKB-EC"/>
</dbReference>
<protein>
    <recommendedName>
        <fullName evidence="4">phenylalanine--tRNA ligase</fullName>
        <ecNumber evidence="4">6.1.1.20</ecNumber>
    </recommendedName>
</protein>
<comment type="subcellular location">
    <subcellularLocation>
        <location evidence="2">Cytoplasm</location>
    </subcellularLocation>
</comment>
<evidence type="ECO:0000256" key="6">
    <source>
        <dbReference type="ARBA" id="ARBA00022598"/>
    </source>
</evidence>
<organism evidence="14 15">
    <name type="scientific">Candidatus Nitrosocosmicus franklandianus</name>
    <dbReference type="NCBI Taxonomy" id="1798806"/>
    <lineage>
        <taxon>Archaea</taxon>
        <taxon>Nitrososphaerota</taxon>
        <taxon>Nitrososphaeria</taxon>
        <taxon>Nitrososphaerales</taxon>
        <taxon>Nitrososphaeraceae</taxon>
        <taxon>Candidatus Nitrosocosmicus</taxon>
    </lineage>
</organism>
<dbReference type="InterPro" id="IPR009061">
    <property type="entry name" value="DNA-bd_dom_put_sf"/>
</dbReference>
<dbReference type="RefSeq" id="WP_134482827.1">
    <property type="nucleotide sequence ID" value="NZ_LR216287.1"/>
</dbReference>
<dbReference type="InterPro" id="IPR045864">
    <property type="entry name" value="aa-tRNA-synth_II/BPL/LPL"/>
</dbReference>
<evidence type="ECO:0000259" key="13">
    <source>
        <dbReference type="PROSITE" id="PS51483"/>
    </source>
</evidence>
<keyword evidence="8" id="KW-0547">Nucleotide-binding</keyword>
<keyword evidence="5" id="KW-0963">Cytoplasm</keyword>
<evidence type="ECO:0000313" key="14">
    <source>
        <dbReference type="EMBL" id="VFJ12776.1"/>
    </source>
</evidence>
<evidence type="ECO:0000256" key="1">
    <source>
        <dbReference type="ARBA" id="ARBA00001946"/>
    </source>
</evidence>
<dbReference type="NCBIfam" id="TIGR00471">
    <property type="entry name" value="pheT_arch"/>
    <property type="match status" value="1"/>
</dbReference>
<evidence type="ECO:0000256" key="12">
    <source>
        <dbReference type="ARBA" id="ARBA00023146"/>
    </source>
</evidence>
<dbReference type="Gene3D" id="3.50.40.10">
    <property type="entry name" value="Phenylalanyl-trna Synthetase, Chain B, domain 3"/>
    <property type="match status" value="1"/>
</dbReference>
<evidence type="ECO:0000256" key="10">
    <source>
        <dbReference type="ARBA" id="ARBA00022842"/>
    </source>
</evidence>
<dbReference type="SMART" id="SM00873">
    <property type="entry name" value="B3_4"/>
    <property type="match status" value="1"/>
</dbReference>
<dbReference type="KEGG" id="nfn:NFRAN_0455"/>
<dbReference type="Pfam" id="PF17759">
    <property type="entry name" value="tRNA_synthFbeta"/>
    <property type="match status" value="1"/>
</dbReference>
<evidence type="ECO:0000313" key="15">
    <source>
        <dbReference type="Proteomes" id="UP000294299"/>
    </source>
</evidence>
<dbReference type="InterPro" id="IPR045060">
    <property type="entry name" value="Phe-tRNA-ligase_IIc_bsu"/>
</dbReference>
<dbReference type="GO" id="GO:0005524">
    <property type="term" value="F:ATP binding"/>
    <property type="evidence" value="ECO:0007669"/>
    <property type="project" value="UniProtKB-KW"/>
</dbReference>
<evidence type="ECO:0000256" key="7">
    <source>
        <dbReference type="ARBA" id="ARBA00022723"/>
    </source>
</evidence>
<dbReference type="GeneID" id="39419992"/>
<keyword evidence="10" id="KW-0460">Magnesium</keyword>
<name>A0A484I4V5_9ARCH</name>
<gene>
    <name evidence="14" type="primary">pheT</name>
    <name evidence="14" type="ORF">NFRAN_0455</name>
</gene>
<proteinExistence type="inferred from homology"/>
<dbReference type="PANTHER" id="PTHR10947">
    <property type="entry name" value="PHENYLALANYL-TRNA SYNTHETASE BETA CHAIN AND LEUCINE-RICH REPEAT-CONTAINING PROTEIN 47"/>
    <property type="match status" value="1"/>
</dbReference>
<dbReference type="OrthoDB" id="10073at2157"/>
<feature type="domain" description="B5" evidence="13">
    <location>
        <begin position="276"/>
        <end position="352"/>
    </location>
</feature>
<dbReference type="InterPro" id="IPR005147">
    <property type="entry name" value="tRNA_synthase_B5-dom"/>
</dbReference>
<dbReference type="InterPro" id="IPR020825">
    <property type="entry name" value="Phe-tRNA_synthase-like_B3/B4"/>
</dbReference>
<accession>A0A484I4V5</accession>
<dbReference type="InterPro" id="IPR005146">
    <property type="entry name" value="B3/B4_tRNA-bd"/>
</dbReference>
<dbReference type="PROSITE" id="PS51483">
    <property type="entry name" value="B5"/>
    <property type="match status" value="1"/>
</dbReference>
<dbReference type="GO" id="GO:0009328">
    <property type="term" value="C:phenylalanine-tRNA ligase complex"/>
    <property type="evidence" value="ECO:0007669"/>
    <property type="project" value="TreeGrafter"/>
</dbReference>
<keyword evidence="11" id="KW-0648">Protein biosynthesis</keyword>
<evidence type="ECO:0000256" key="5">
    <source>
        <dbReference type="ARBA" id="ARBA00022490"/>
    </source>
</evidence>
<dbReference type="GO" id="GO:0006432">
    <property type="term" value="P:phenylalanyl-tRNA aminoacylation"/>
    <property type="evidence" value="ECO:0007669"/>
    <property type="project" value="InterPro"/>
</dbReference>
<keyword evidence="7" id="KW-0479">Metal-binding</keyword>
<dbReference type="SUPFAM" id="SSF55681">
    <property type="entry name" value="Class II aaRS and biotin synthetases"/>
    <property type="match status" value="1"/>
</dbReference>